<evidence type="ECO:0000313" key="4">
    <source>
        <dbReference type="Proteomes" id="UP000014760"/>
    </source>
</evidence>
<proteinExistence type="predicted"/>
<protein>
    <submittedName>
        <fullName evidence="2 3">Uncharacterized protein</fullName>
    </submittedName>
</protein>
<reference evidence="2 4" key="2">
    <citation type="journal article" date="2013" name="Nature">
        <title>Insights into bilaterian evolution from three spiralian genomes.</title>
        <authorList>
            <person name="Simakov O."/>
            <person name="Marletaz F."/>
            <person name="Cho S.J."/>
            <person name="Edsinger-Gonzales E."/>
            <person name="Havlak P."/>
            <person name="Hellsten U."/>
            <person name="Kuo D.H."/>
            <person name="Larsson T."/>
            <person name="Lv J."/>
            <person name="Arendt D."/>
            <person name="Savage R."/>
            <person name="Osoegawa K."/>
            <person name="de Jong P."/>
            <person name="Grimwood J."/>
            <person name="Chapman J.A."/>
            <person name="Shapiro H."/>
            <person name="Aerts A."/>
            <person name="Otillar R.P."/>
            <person name="Terry A.Y."/>
            <person name="Boore J.L."/>
            <person name="Grigoriev I.V."/>
            <person name="Lindberg D.R."/>
            <person name="Seaver E.C."/>
            <person name="Weisblat D.A."/>
            <person name="Putnam N.H."/>
            <person name="Rokhsar D.S."/>
        </authorList>
    </citation>
    <scope>NUCLEOTIDE SEQUENCE</scope>
    <source>
        <strain evidence="2 4">I ESC-2004</strain>
    </source>
</reference>
<gene>
    <name evidence="2" type="ORF">CAPTEDRAFT_212669</name>
</gene>
<organism evidence="2">
    <name type="scientific">Capitella teleta</name>
    <name type="common">Polychaete worm</name>
    <dbReference type="NCBI Taxonomy" id="283909"/>
    <lineage>
        <taxon>Eukaryota</taxon>
        <taxon>Metazoa</taxon>
        <taxon>Spiralia</taxon>
        <taxon>Lophotrochozoa</taxon>
        <taxon>Annelida</taxon>
        <taxon>Polychaeta</taxon>
        <taxon>Sedentaria</taxon>
        <taxon>Scolecida</taxon>
        <taxon>Capitellidae</taxon>
        <taxon>Capitella</taxon>
    </lineage>
</organism>
<accession>R7UII2</accession>
<keyword evidence="4" id="KW-1185">Reference proteome</keyword>
<keyword evidence="1" id="KW-1133">Transmembrane helix</keyword>
<name>R7UII2_CAPTE</name>
<sequence>IAWGHFQHEALVHVGGIQARITRRYHNLIQFLPPDENEFLLSGKSGCSSDSFSVKVEAGNTQQHVGCLSYVTSDDIPVTMIAVIAACVFAFVVVIVVVSIIACCVIRKSKRSPEN</sequence>
<dbReference type="AlphaFoldDB" id="R7UII2"/>
<dbReference type="HOGENOM" id="CLU_2114922_0_0_1"/>
<keyword evidence="1" id="KW-0472">Membrane</keyword>
<feature type="transmembrane region" description="Helical" evidence="1">
    <location>
        <begin position="78"/>
        <end position="106"/>
    </location>
</feature>
<evidence type="ECO:0000313" key="3">
    <source>
        <dbReference type="EnsemblMetazoa" id="CapteP212669"/>
    </source>
</evidence>
<evidence type="ECO:0000313" key="2">
    <source>
        <dbReference type="EMBL" id="ELU03072.1"/>
    </source>
</evidence>
<feature type="non-terminal residue" evidence="2">
    <location>
        <position position="1"/>
    </location>
</feature>
<reference evidence="3" key="3">
    <citation type="submission" date="2015-06" db="UniProtKB">
        <authorList>
            <consortium name="EnsemblMetazoa"/>
        </authorList>
    </citation>
    <scope>IDENTIFICATION</scope>
</reference>
<dbReference type="EnsemblMetazoa" id="CapteT212669">
    <property type="protein sequence ID" value="CapteP212669"/>
    <property type="gene ID" value="CapteG212669"/>
</dbReference>
<dbReference type="EMBL" id="KB303478">
    <property type="protein sequence ID" value="ELU03072.1"/>
    <property type="molecule type" value="Genomic_DNA"/>
</dbReference>
<reference evidence="4" key="1">
    <citation type="submission" date="2012-12" db="EMBL/GenBank/DDBJ databases">
        <authorList>
            <person name="Hellsten U."/>
            <person name="Grimwood J."/>
            <person name="Chapman J.A."/>
            <person name="Shapiro H."/>
            <person name="Aerts A."/>
            <person name="Otillar R.P."/>
            <person name="Terry A.Y."/>
            <person name="Boore J.L."/>
            <person name="Simakov O."/>
            <person name="Marletaz F."/>
            <person name="Cho S.-J."/>
            <person name="Edsinger-Gonzales E."/>
            <person name="Havlak P."/>
            <person name="Kuo D.-H."/>
            <person name="Larsson T."/>
            <person name="Lv J."/>
            <person name="Arendt D."/>
            <person name="Savage R."/>
            <person name="Osoegawa K."/>
            <person name="de Jong P."/>
            <person name="Lindberg D.R."/>
            <person name="Seaver E.C."/>
            <person name="Weisblat D.A."/>
            <person name="Putnam N.H."/>
            <person name="Grigoriev I.V."/>
            <person name="Rokhsar D.S."/>
        </authorList>
    </citation>
    <scope>NUCLEOTIDE SEQUENCE</scope>
    <source>
        <strain evidence="4">I ESC-2004</strain>
    </source>
</reference>
<dbReference type="EMBL" id="AMQN01045675">
    <property type="status" value="NOT_ANNOTATED_CDS"/>
    <property type="molecule type" value="Genomic_DNA"/>
</dbReference>
<keyword evidence="1" id="KW-0812">Transmembrane</keyword>
<evidence type="ECO:0000256" key="1">
    <source>
        <dbReference type="SAM" id="Phobius"/>
    </source>
</evidence>
<dbReference type="Proteomes" id="UP000014760">
    <property type="component" value="Unassembled WGS sequence"/>
</dbReference>